<dbReference type="Gene3D" id="2.70.40.10">
    <property type="match status" value="1"/>
</dbReference>
<name>A0A0F9QL62_9ZZZZ</name>
<dbReference type="InterPro" id="IPR029054">
    <property type="entry name" value="dUTPase-like"/>
</dbReference>
<dbReference type="PANTHER" id="PTHR11241:SF0">
    <property type="entry name" value="DEOXYURIDINE 5'-TRIPHOSPHATE NUCLEOTIDOHYDROLASE"/>
    <property type="match status" value="1"/>
</dbReference>
<dbReference type="GO" id="GO:0046081">
    <property type="term" value="P:dUTP catabolic process"/>
    <property type="evidence" value="ECO:0007669"/>
    <property type="project" value="InterPro"/>
</dbReference>
<accession>A0A0F9QL62</accession>
<evidence type="ECO:0000313" key="9">
    <source>
        <dbReference type="EMBL" id="KKN13836.1"/>
    </source>
</evidence>
<dbReference type="GO" id="GO:0004170">
    <property type="term" value="F:dUTP diphosphatase activity"/>
    <property type="evidence" value="ECO:0007669"/>
    <property type="project" value="UniProtKB-EC"/>
</dbReference>
<evidence type="ECO:0000256" key="3">
    <source>
        <dbReference type="ARBA" id="ARBA00012379"/>
    </source>
</evidence>
<keyword evidence="7" id="KW-0546">Nucleotide metabolism</keyword>
<evidence type="ECO:0000256" key="1">
    <source>
        <dbReference type="ARBA" id="ARBA00001946"/>
    </source>
</evidence>
<dbReference type="EMBL" id="LAZR01003879">
    <property type="protein sequence ID" value="KKN13836.1"/>
    <property type="molecule type" value="Genomic_DNA"/>
</dbReference>
<sequence length="174" mass="19047">MTDRFVLLDTFILMLYDILKDRNKSKIKKGALMRIKLKKLAAELPTPGYAYDNDAGCDLYSRVDLVINPGERKLIPTGIALEIPLGYAGFIQPRSGLALERGIGIVNSPGLIDSGYRGEVAVILINLDKGKSFKVKKGDKVCQLVIQKVETPDIEVVEELDNTERGPAGWGSTG</sequence>
<protein>
    <recommendedName>
        <fullName evidence="3">dUTP diphosphatase</fullName>
        <ecNumber evidence="3">3.6.1.23</ecNumber>
    </recommendedName>
</protein>
<keyword evidence="6" id="KW-0460">Magnesium</keyword>
<comment type="similarity">
    <text evidence="2">Belongs to the dUTPase family.</text>
</comment>
<dbReference type="EC" id="3.6.1.23" evidence="3"/>
<reference evidence="9" key="1">
    <citation type="journal article" date="2015" name="Nature">
        <title>Complex archaea that bridge the gap between prokaryotes and eukaryotes.</title>
        <authorList>
            <person name="Spang A."/>
            <person name="Saw J.H."/>
            <person name="Jorgensen S.L."/>
            <person name="Zaremba-Niedzwiedzka K."/>
            <person name="Martijn J."/>
            <person name="Lind A.E."/>
            <person name="van Eijk R."/>
            <person name="Schleper C."/>
            <person name="Guy L."/>
            <person name="Ettema T.J."/>
        </authorList>
    </citation>
    <scope>NUCLEOTIDE SEQUENCE</scope>
</reference>
<dbReference type="PANTHER" id="PTHR11241">
    <property type="entry name" value="DEOXYURIDINE 5'-TRIPHOSPHATE NUCLEOTIDOHYDROLASE"/>
    <property type="match status" value="1"/>
</dbReference>
<dbReference type="InterPro" id="IPR033704">
    <property type="entry name" value="dUTPase_trimeric"/>
</dbReference>
<gene>
    <name evidence="9" type="ORF">LCGC14_1002240</name>
</gene>
<comment type="cofactor">
    <cofactor evidence="1">
        <name>Mg(2+)</name>
        <dbReference type="ChEBI" id="CHEBI:18420"/>
    </cofactor>
</comment>
<comment type="caution">
    <text evidence="9">The sequence shown here is derived from an EMBL/GenBank/DDBJ whole genome shotgun (WGS) entry which is preliminary data.</text>
</comment>
<dbReference type="Pfam" id="PF00692">
    <property type="entry name" value="dUTPase"/>
    <property type="match status" value="1"/>
</dbReference>
<feature type="domain" description="dUTPase-like" evidence="8">
    <location>
        <begin position="45"/>
        <end position="174"/>
    </location>
</feature>
<dbReference type="InterPro" id="IPR008181">
    <property type="entry name" value="dUTPase"/>
</dbReference>
<dbReference type="CDD" id="cd07557">
    <property type="entry name" value="trimeric_dUTPase"/>
    <property type="match status" value="1"/>
</dbReference>
<evidence type="ECO:0000259" key="8">
    <source>
        <dbReference type="Pfam" id="PF00692"/>
    </source>
</evidence>
<evidence type="ECO:0000256" key="2">
    <source>
        <dbReference type="ARBA" id="ARBA00006581"/>
    </source>
</evidence>
<evidence type="ECO:0000256" key="7">
    <source>
        <dbReference type="ARBA" id="ARBA00023080"/>
    </source>
</evidence>
<dbReference type="FunFam" id="2.70.40.10:FF:000008">
    <property type="entry name" value="Deoxyuridine 5'-triphosphate nucleotidohydrolase"/>
    <property type="match status" value="1"/>
</dbReference>
<dbReference type="NCBIfam" id="NF001862">
    <property type="entry name" value="PRK00601.1"/>
    <property type="match status" value="1"/>
</dbReference>
<dbReference type="NCBIfam" id="TIGR00576">
    <property type="entry name" value="dut"/>
    <property type="match status" value="1"/>
</dbReference>
<evidence type="ECO:0000256" key="6">
    <source>
        <dbReference type="ARBA" id="ARBA00022842"/>
    </source>
</evidence>
<keyword evidence="5" id="KW-0378">Hydrolase</keyword>
<evidence type="ECO:0000256" key="5">
    <source>
        <dbReference type="ARBA" id="ARBA00022801"/>
    </source>
</evidence>
<dbReference type="GO" id="GO:0006226">
    <property type="term" value="P:dUMP biosynthetic process"/>
    <property type="evidence" value="ECO:0007669"/>
    <property type="project" value="InterPro"/>
</dbReference>
<proteinExistence type="inferred from homology"/>
<dbReference type="GO" id="GO:0000287">
    <property type="term" value="F:magnesium ion binding"/>
    <property type="evidence" value="ECO:0007669"/>
    <property type="project" value="InterPro"/>
</dbReference>
<dbReference type="SUPFAM" id="SSF51283">
    <property type="entry name" value="dUTPase-like"/>
    <property type="match status" value="1"/>
</dbReference>
<organism evidence="9">
    <name type="scientific">marine sediment metagenome</name>
    <dbReference type="NCBI Taxonomy" id="412755"/>
    <lineage>
        <taxon>unclassified sequences</taxon>
        <taxon>metagenomes</taxon>
        <taxon>ecological metagenomes</taxon>
    </lineage>
</organism>
<dbReference type="AlphaFoldDB" id="A0A0F9QL62"/>
<dbReference type="InterPro" id="IPR036157">
    <property type="entry name" value="dUTPase-like_sf"/>
</dbReference>
<keyword evidence="4" id="KW-0479">Metal-binding</keyword>
<evidence type="ECO:0000256" key="4">
    <source>
        <dbReference type="ARBA" id="ARBA00022723"/>
    </source>
</evidence>